<dbReference type="EMBL" id="JBHSNO010000005">
    <property type="protein sequence ID" value="MFC5589175.1"/>
    <property type="molecule type" value="Genomic_DNA"/>
</dbReference>
<gene>
    <name evidence="5" type="ORF">ACFPRA_09770</name>
</gene>
<dbReference type="Proteomes" id="UP001596109">
    <property type="component" value="Unassembled WGS sequence"/>
</dbReference>
<evidence type="ECO:0000256" key="3">
    <source>
        <dbReference type="ARBA" id="ARBA00022912"/>
    </source>
</evidence>
<reference evidence="6" key="1">
    <citation type="journal article" date="2019" name="Int. J. Syst. Evol. Microbiol.">
        <title>The Global Catalogue of Microorganisms (GCM) 10K type strain sequencing project: providing services to taxonomists for standard genome sequencing and annotation.</title>
        <authorList>
            <consortium name="The Broad Institute Genomics Platform"/>
            <consortium name="The Broad Institute Genome Sequencing Center for Infectious Disease"/>
            <person name="Wu L."/>
            <person name="Ma J."/>
        </authorList>
    </citation>
    <scope>NUCLEOTIDE SEQUENCE [LARGE SCALE GENOMIC DNA]</scope>
    <source>
        <strain evidence="6">CGMCC 4.1434</strain>
    </source>
</reference>
<keyword evidence="3" id="KW-0904">Protein phosphatase</keyword>
<evidence type="ECO:0000313" key="5">
    <source>
        <dbReference type="EMBL" id="MFC5589175.1"/>
    </source>
</evidence>
<dbReference type="InterPro" id="IPR036196">
    <property type="entry name" value="Ptyr_pPase_sf"/>
</dbReference>
<dbReference type="SMART" id="SM00226">
    <property type="entry name" value="LMWPc"/>
    <property type="match status" value="1"/>
</dbReference>
<evidence type="ECO:0000256" key="2">
    <source>
        <dbReference type="ARBA" id="ARBA00022801"/>
    </source>
</evidence>
<organism evidence="5 6">
    <name type="scientific">Sporosarcina soli</name>
    <dbReference type="NCBI Taxonomy" id="334736"/>
    <lineage>
        <taxon>Bacteria</taxon>
        <taxon>Bacillati</taxon>
        <taxon>Bacillota</taxon>
        <taxon>Bacilli</taxon>
        <taxon>Bacillales</taxon>
        <taxon>Caryophanaceae</taxon>
        <taxon>Sporosarcina</taxon>
    </lineage>
</organism>
<sequence>MNIYLICTGNTCRSPMAEAILRSKKIDGMVVRSAGIYAQDGWPISQHAQVLIDEADMPHTPVSRAVTQEDLEWADLILTMTEAHKSALLHVNPAVERKTFTLKGFVQAEKDGDVYDPFGGDLETYRHTFTELSRIIDQLEQKLAEGK</sequence>
<keyword evidence="6" id="KW-1185">Reference proteome</keyword>
<comment type="caution">
    <text evidence="5">The sequence shown here is derived from an EMBL/GenBank/DDBJ whole genome shotgun (WGS) entry which is preliminary data.</text>
</comment>
<dbReference type="CDD" id="cd16344">
    <property type="entry name" value="LMWPAP"/>
    <property type="match status" value="1"/>
</dbReference>
<dbReference type="SUPFAM" id="SSF52788">
    <property type="entry name" value="Phosphotyrosine protein phosphatases I"/>
    <property type="match status" value="1"/>
</dbReference>
<dbReference type="PANTHER" id="PTHR11717:SF31">
    <property type="entry name" value="LOW MOLECULAR WEIGHT PROTEIN-TYROSINE-PHOSPHATASE ETP-RELATED"/>
    <property type="match status" value="1"/>
</dbReference>
<protein>
    <submittedName>
        <fullName evidence="5">Low molecular weight protein arginine phosphatase</fullName>
    </submittedName>
</protein>
<comment type="similarity">
    <text evidence="1">Belongs to the low molecular weight phosphotyrosine protein phosphatase family.</text>
</comment>
<evidence type="ECO:0000259" key="4">
    <source>
        <dbReference type="SMART" id="SM00226"/>
    </source>
</evidence>
<evidence type="ECO:0000256" key="1">
    <source>
        <dbReference type="ARBA" id="ARBA00011063"/>
    </source>
</evidence>
<dbReference type="RefSeq" id="WP_381433409.1">
    <property type="nucleotide sequence ID" value="NZ_JBHSNO010000005.1"/>
</dbReference>
<keyword evidence="2" id="KW-0378">Hydrolase</keyword>
<dbReference type="Pfam" id="PF01451">
    <property type="entry name" value="LMWPc"/>
    <property type="match status" value="1"/>
</dbReference>
<feature type="domain" description="Phosphotyrosine protein phosphatase I" evidence="4">
    <location>
        <begin position="1"/>
        <end position="142"/>
    </location>
</feature>
<proteinExistence type="inferred from homology"/>
<dbReference type="InterPro" id="IPR023485">
    <property type="entry name" value="Ptyr_pPase"/>
</dbReference>
<evidence type="ECO:0000313" key="6">
    <source>
        <dbReference type="Proteomes" id="UP001596109"/>
    </source>
</evidence>
<dbReference type="InterPro" id="IPR017867">
    <property type="entry name" value="Tyr_phospatase_low_mol_wt"/>
</dbReference>
<dbReference type="Gene3D" id="3.40.50.2300">
    <property type="match status" value="1"/>
</dbReference>
<name>A0ABW0TL43_9BACL</name>
<dbReference type="PANTHER" id="PTHR11717">
    <property type="entry name" value="LOW MOLECULAR WEIGHT PROTEIN TYROSINE PHOSPHATASE"/>
    <property type="match status" value="1"/>
</dbReference>
<dbReference type="InterPro" id="IPR050438">
    <property type="entry name" value="LMW_PTPase"/>
</dbReference>
<accession>A0ABW0TL43</accession>
<dbReference type="PRINTS" id="PR00719">
    <property type="entry name" value="LMWPTPASE"/>
</dbReference>